<gene>
    <name evidence="3" type="ORF">GGI15_000934</name>
</gene>
<dbReference type="Gene3D" id="3.40.50.1820">
    <property type="entry name" value="alpha/beta hydrolase"/>
    <property type="match status" value="1"/>
</dbReference>
<dbReference type="PANTHER" id="PTHR45856:SF24">
    <property type="entry name" value="FUNGAL LIPASE-LIKE DOMAIN-CONTAINING PROTEIN"/>
    <property type="match status" value="1"/>
</dbReference>
<organism evidence="3 4">
    <name type="scientific">Coemansia interrupta</name>
    <dbReference type="NCBI Taxonomy" id="1126814"/>
    <lineage>
        <taxon>Eukaryota</taxon>
        <taxon>Fungi</taxon>
        <taxon>Fungi incertae sedis</taxon>
        <taxon>Zoopagomycota</taxon>
        <taxon>Kickxellomycotina</taxon>
        <taxon>Kickxellomycetes</taxon>
        <taxon>Kickxellales</taxon>
        <taxon>Kickxellaceae</taxon>
        <taxon>Coemansia</taxon>
    </lineage>
</organism>
<evidence type="ECO:0000313" key="4">
    <source>
        <dbReference type="Proteomes" id="UP001140172"/>
    </source>
</evidence>
<name>A0A9W8HKE3_9FUNG</name>
<comment type="caution">
    <text evidence="3">The sequence shown here is derived from an EMBL/GenBank/DDBJ whole genome shotgun (WGS) entry which is preliminary data.</text>
</comment>
<reference evidence="3" key="1">
    <citation type="submission" date="2022-07" db="EMBL/GenBank/DDBJ databases">
        <title>Phylogenomic reconstructions and comparative analyses of Kickxellomycotina fungi.</title>
        <authorList>
            <person name="Reynolds N.K."/>
            <person name="Stajich J.E."/>
            <person name="Barry K."/>
            <person name="Grigoriev I.V."/>
            <person name="Crous P."/>
            <person name="Smith M.E."/>
        </authorList>
    </citation>
    <scope>NUCLEOTIDE SEQUENCE</scope>
    <source>
        <strain evidence="3">BCRC 34489</strain>
    </source>
</reference>
<dbReference type="GO" id="GO:0006629">
    <property type="term" value="P:lipid metabolic process"/>
    <property type="evidence" value="ECO:0007669"/>
    <property type="project" value="InterPro"/>
</dbReference>
<keyword evidence="1" id="KW-0472">Membrane</keyword>
<dbReference type="OrthoDB" id="438440at2759"/>
<dbReference type="Proteomes" id="UP001140172">
    <property type="component" value="Unassembled WGS sequence"/>
</dbReference>
<evidence type="ECO:0000259" key="2">
    <source>
        <dbReference type="Pfam" id="PF01764"/>
    </source>
</evidence>
<keyword evidence="4" id="KW-1185">Reference proteome</keyword>
<dbReference type="Pfam" id="PF01764">
    <property type="entry name" value="Lipase_3"/>
    <property type="match status" value="1"/>
</dbReference>
<evidence type="ECO:0000313" key="3">
    <source>
        <dbReference type="EMBL" id="KAJ2787154.1"/>
    </source>
</evidence>
<feature type="domain" description="Fungal lipase-type" evidence="2">
    <location>
        <begin position="114"/>
        <end position="249"/>
    </location>
</feature>
<dbReference type="InterPro" id="IPR002921">
    <property type="entry name" value="Fungal_lipase-type"/>
</dbReference>
<dbReference type="CDD" id="cd00519">
    <property type="entry name" value="Lipase_3"/>
    <property type="match status" value="1"/>
</dbReference>
<feature type="transmembrane region" description="Helical" evidence="1">
    <location>
        <begin position="12"/>
        <end position="30"/>
    </location>
</feature>
<evidence type="ECO:0000256" key="1">
    <source>
        <dbReference type="SAM" id="Phobius"/>
    </source>
</evidence>
<dbReference type="PANTHER" id="PTHR45856">
    <property type="entry name" value="ALPHA/BETA-HYDROLASES SUPERFAMILY PROTEIN"/>
    <property type="match status" value="1"/>
</dbReference>
<sequence>MSLQQFGAILKVSLMVVYGTVMAAVVHGYTDIELIPGKHYRAQDVQPLHAVIRKYMRYSTAATSFVDLHKGWASCGLACISPDVQDVVLNLTWHVDVPLSDGLIAVHPRDKEIVVAWAGTHRYRALITDMSVVTLPYIPGTTMGVHGGFLESVRGMEDKVRMHLRKLAQDYPDYTVVFTGHSKGGAEAALNALDVARSIDGIKPRIRVWTFGEPRLGDSEFSEFYNRQLGSVTYRVTSMADPVVAMPPMFLFNYCHHNLEIWLKNDQGDIYVAHNRTECFEDPSASSSIDFYDRSVMWHKNYLGLPPPDHAAALFSW</sequence>
<protein>
    <recommendedName>
        <fullName evidence="2">Fungal lipase-type domain-containing protein</fullName>
    </recommendedName>
</protein>
<dbReference type="InterPro" id="IPR029058">
    <property type="entry name" value="AB_hydrolase_fold"/>
</dbReference>
<proteinExistence type="predicted"/>
<dbReference type="AlphaFoldDB" id="A0A9W8HKE3"/>
<keyword evidence="1" id="KW-0812">Transmembrane</keyword>
<dbReference type="InterPro" id="IPR051218">
    <property type="entry name" value="Sec_MonoDiacylglyc_Lipase"/>
</dbReference>
<dbReference type="EMBL" id="JANBUM010000031">
    <property type="protein sequence ID" value="KAJ2787154.1"/>
    <property type="molecule type" value="Genomic_DNA"/>
</dbReference>
<dbReference type="SUPFAM" id="SSF53474">
    <property type="entry name" value="alpha/beta-Hydrolases"/>
    <property type="match status" value="1"/>
</dbReference>
<accession>A0A9W8HKE3</accession>
<keyword evidence="1" id="KW-1133">Transmembrane helix</keyword>